<dbReference type="EMBL" id="MQUB01000001">
    <property type="protein sequence ID" value="PQB06089.1"/>
    <property type="molecule type" value="Genomic_DNA"/>
</dbReference>
<organism evidence="2 3">
    <name type="scientific">Aureitalea marina</name>
    <dbReference type="NCBI Taxonomy" id="930804"/>
    <lineage>
        <taxon>Bacteria</taxon>
        <taxon>Pseudomonadati</taxon>
        <taxon>Bacteroidota</taxon>
        <taxon>Flavobacteriia</taxon>
        <taxon>Flavobacteriales</taxon>
        <taxon>Flavobacteriaceae</taxon>
        <taxon>Aureitalea</taxon>
    </lineage>
</organism>
<accession>A0A2S7KTX5</accession>
<comment type="caution">
    <text evidence="2">The sequence shown here is derived from an EMBL/GenBank/DDBJ whole genome shotgun (WGS) entry which is preliminary data.</text>
</comment>
<feature type="domain" description="DUF695" evidence="1">
    <location>
        <begin position="8"/>
        <end position="124"/>
    </location>
</feature>
<reference evidence="2 3" key="1">
    <citation type="submission" date="2016-11" db="EMBL/GenBank/DDBJ databases">
        <title>Trade-off between light-utilization and light-protection in marine flavobacteria.</title>
        <authorList>
            <person name="Kumagai Y."/>
        </authorList>
    </citation>
    <scope>NUCLEOTIDE SEQUENCE [LARGE SCALE GENOMIC DNA]</scope>
    <source>
        <strain evidence="2 3">NBRC 107741</strain>
    </source>
</reference>
<sequence length="137" mass="16183">MVGEYFENGFPVIVKFVSELPAKGIVSKMKWFTVISWNYDGSQNNGMPPEAINQRMLLLEEALDKAFRNGKITHHAYNRTGNSLKEFNYYISDRDKFMSRFNSALAKHERYPIEINFYEDPDWSEMNRLIEDFKPKQ</sequence>
<evidence type="ECO:0000259" key="1">
    <source>
        <dbReference type="Pfam" id="PF05117"/>
    </source>
</evidence>
<evidence type="ECO:0000313" key="2">
    <source>
        <dbReference type="EMBL" id="PQB06089.1"/>
    </source>
</evidence>
<evidence type="ECO:0000313" key="3">
    <source>
        <dbReference type="Proteomes" id="UP000239800"/>
    </source>
</evidence>
<dbReference type="Pfam" id="PF05117">
    <property type="entry name" value="DUF695"/>
    <property type="match status" value="1"/>
</dbReference>
<gene>
    <name evidence="2" type="ORF">BST85_13455</name>
</gene>
<name>A0A2S7KTX5_9FLAO</name>
<keyword evidence="3" id="KW-1185">Reference proteome</keyword>
<proteinExistence type="predicted"/>
<dbReference type="Proteomes" id="UP000239800">
    <property type="component" value="Unassembled WGS sequence"/>
</dbReference>
<dbReference type="AlphaFoldDB" id="A0A2S7KTX5"/>
<protein>
    <recommendedName>
        <fullName evidence="1">DUF695 domain-containing protein</fullName>
    </recommendedName>
</protein>
<dbReference type="InterPro" id="IPR016097">
    <property type="entry name" value="DUF695"/>
</dbReference>